<dbReference type="EMBL" id="DSYK01000487">
    <property type="protein sequence ID" value="HGS22187.1"/>
    <property type="molecule type" value="Genomic_DNA"/>
</dbReference>
<reference evidence="1" key="1">
    <citation type="journal article" date="2020" name="mSystems">
        <title>Genome- and Community-Level Interaction Insights into Carbon Utilization and Element Cycling Functions of Hydrothermarchaeota in Hydrothermal Sediment.</title>
        <authorList>
            <person name="Zhou Z."/>
            <person name="Liu Y."/>
            <person name="Xu W."/>
            <person name="Pan J."/>
            <person name="Luo Z.H."/>
            <person name="Li M."/>
        </authorList>
    </citation>
    <scope>NUCLEOTIDE SEQUENCE [LARGE SCALE GENOMIC DNA]</scope>
    <source>
        <strain evidence="1">SpSt-573</strain>
    </source>
</reference>
<evidence type="ECO:0000313" key="1">
    <source>
        <dbReference type="EMBL" id="HGS22187.1"/>
    </source>
</evidence>
<name>A0A7C4PJX0_9CHLR</name>
<protein>
    <submittedName>
        <fullName evidence="1">Uncharacterized protein</fullName>
    </submittedName>
</protein>
<organism evidence="1">
    <name type="scientific">Anaerolinea thermolimosa</name>
    <dbReference type="NCBI Taxonomy" id="229919"/>
    <lineage>
        <taxon>Bacteria</taxon>
        <taxon>Bacillati</taxon>
        <taxon>Chloroflexota</taxon>
        <taxon>Anaerolineae</taxon>
        <taxon>Anaerolineales</taxon>
        <taxon>Anaerolineaceae</taxon>
        <taxon>Anaerolinea</taxon>
    </lineage>
</organism>
<sequence length="166" mass="19322">MGRNTDELVDELAALIGTGQEHSLEAIQVSSEQAGSDLALLKELIHSRRPEDQSRLEEMYLRYANARKPGKGKKYDVVYRMRNLLMDRWNLWPRLTFFWSWKDEDGNEIIDSANNYCERSIGWWIKERCRSIRGYKQVRSTLGMSRLIAFAGNHLAHGLRFADLMA</sequence>
<dbReference type="AlphaFoldDB" id="A0A7C4PJX0"/>
<proteinExistence type="predicted"/>
<accession>A0A7C4PJX0</accession>
<comment type="caution">
    <text evidence="1">The sequence shown here is derived from an EMBL/GenBank/DDBJ whole genome shotgun (WGS) entry which is preliminary data.</text>
</comment>
<gene>
    <name evidence="1" type="ORF">ENT37_09995</name>
</gene>